<gene>
    <name evidence="4" type="ordered locus">Amico_0994</name>
</gene>
<feature type="transmembrane region" description="Helical" evidence="3">
    <location>
        <begin position="224"/>
        <end position="245"/>
    </location>
</feature>
<feature type="transmembrane region" description="Helical" evidence="3">
    <location>
        <begin position="251"/>
        <end position="270"/>
    </location>
</feature>
<accession>D5EEY7</accession>
<keyword evidence="3" id="KW-1133">Transmembrane helix</keyword>
<dbReference type="Proteomes" id="UP000002366">
    <property type="component" value="Chromosome"/>
</dbReference>
<dbReference type="EMBL" id="CP001997">
    <property type="protein sequence ID" value="ADE57119.1"/>
    <property type="molecule type" value="Genomic_DNA"/>
</dbReference>
<dbReference type="PANTHER" id="PTHR34136">
    <property type="match status" value="1"/>
</dbReference>
<dbReference type="GO" id="GO:0047244">
    <property type="term" value="F:N-acetylglucosaminyldiphosphoundecaprenol N-acetyl-beta-D-mannosaminyltransferase activity"/>
    <property type="evidence" value="ECO:0007669"/>
    <property type="project" value="UniProtKB-EC"/>
</dbReference>
<name>D5EEY7_AMICL</name>
<keyword evidence="3" id="KW-0472">Membrane</keyword>
<evidence type="ECO:0000256" key="1">
    <source>
        <dbReference type="ARBA" id="ARBA00022676"/>
    </source>
</evidence>
<dbReference type="KEGG" id="aco:Amico_0994"/>
<dbReference type="EC" id="2.4.1.187" evidence="4"/>
<feature type="transmembrane region" description="Helical" evidence="3">
    <location>
        <begin position="12"/>
        <end position="32"/>
    </location>
</feature>
<evidence type="ECO:0000256" key="2">
    <source>
        <dbReference type="ARBA" id="ARBA00022679"/>
    </source>
</evidence>
<sequence length="526" mass="57575">MVSGIWSGDPEITLITGTAVIAAVVGMYQHVYPQKKIRWIYFLLGVLFAVSGPKITFLGLPQGEYLYLNDFISVALTGAWLAVFPILIQELDNIPGMAGHLLAVTFSILLAATVMSGQYLPDAFYTSLTGLLLLGVFWSRHGHMYRRLGESLSAFWGVLVAGTSLLGVSKGITFSTMMALPLGLFAIPLMETSLHFASMALSANPKGAMVIYRSLIGKGIDHPSAVKFITSICALVGAVIAMFQLTAGQQTVFFVSVLVFFAGLTMIPVFSRLMSLKTPSGERPELWGVALDNVSMNYAVAKVHSLLIQNTGCSLITTVNSLAVQTAVKDQEYKEIVSHSALTLADGTGLIWALRFLGKPIQERITGIDFLLQLCRTASAEEWPVYLLGGKPDIADQAAKKLQALYPGLKVAGVQHGYFSAAEEKRIIEEIRQNGTRLLFVGMGIPRQEKWIHAHRQELGDLIAIGVGGSFDVISGNLSRAPLFIQKAGLEWLYRLIQEPWRWKRDLDLFAFAVRVLLTKLGIVRR</sequence>
<dbReference type="AlphaFoldDB" id="D5EEY7"/>
<evidence type="ECO:0000313" key="4">
    <source>
        <dbReference type="EMBL" id="ADE57119.1"/>
    </source>
</evidence>
<feature type="transmembrane region" description="Helical" evidence="3">
    <location>
        <begin position="178"/>
        <end position="203"/>
    </location>
</feature>
<dbReference type="STRING" id="572547.Amico_0994"/>
<organism evidence="4 5">
    <name type="scientific">Aminobacterium colombiense (strain DSM 12261 / ALA-1)</name>
    <dbReference type="NCBI Taxonomy" id="572547"/>
    <lineage>
        <taxon>Bacteria</taxon>
        <taxon>Thermotogati</taxon>
        <taxon>Synergistota</taxon>
        <taxon>Synergistia</taxon>
        <taxon>Synergistales</taxon>
        <taxon>Aminobacteriaceae</taxon>
        <taxon>Aminobacterium</taxon>
    </lineage>
</organism>
<evidence type="ECO:0000313" key="5">
    <source>
        <dbReference type="Proteomes" id="UP000002366"/>
    </source>
</evidence>
<reference evidence="4 5" key="1">
    <citation type="journal article" date="2010" name="Stand. Genomic Sci.">
        <title>Complete genome sequence of Aminobacterium colombiense type strain (ALA-1).</title>
        <authorList>
            <person name="Chertkov O."/>
            <person name="Sikorski J."/>
            <person name="Brambilla E."/>
            <person name="Lapidus A."/>
            <person name="Copeland A."/>
            <person name="Glavina Del Rio T."/>
            <person name="Nolan M."/>
            <person name="Lucas S."/>
            <person name="Tice H."/>
            <person name="Cheng J.F."/>
            <person name="Han C."/>
            <person name="Detter J.C."/>
            <person name="Bruce D."/>
            <person name="Tapia R."/>
            <person name="Goodwin L."/>
            <person name="Pitluck S."/>
            <person name="Liolios K."/>
            <person name="Ivanova N."/>
            <person name="Mavromatis K."/>
            <person name="Ovchinnikova G."/>
            <person name="Pati A."/>
            <person name="Chen A."/>
            <person name="Palaniappan K."/>
            <person name="Land M."/>
            <person name="Hauser L."/>
            <person name="Chang Y.J."/>
            <person name="Jeffries C.D."/>
            <person name="Spring S."/>
            <person name="Rohde M."/>
            <person name="Goker M."/>
            <person name="Bristow J."/>
            <person name="Eisen J.A."/>
            <person name="Markowitz V."/>
            <person name="Hugenholtz P."/>
            <person name="Kyrpides N.C."/>
            <person name="Klenk H.P."/>
        </authorList>
    </citation>
    <scope>NUCLEOTIDE SEQUENCE [LARGE SCALE GENOMIC DNA]</scope>
    <source>
        <strain evidence="5">DSM 12261 / ALA-1</strain>
    </source>
</reference>
<dbReference type="HOGENOM" id="CLU_477904_0_0_0"/>
<proteinExistence type="predicted"/>
<feature type="transmembrane region" description="Helical" evidence="3">
    <location>
        <begin position="123"/>
        <end position="140"/>
    </location>
</feature>
<dbReference type="PANTHER" id="PTHR34136:SF1">
    <property type="entry name" value="UDP-N-ACETYL-D-MANNOSAMINURONIC ACID TRANSFERASE"/>
    <property type="match status" value="1"/>
</dbReference>
<keyword evidence="2 4" id="KW-0808">Transferase</keyword>
<dbReference type="NCBIfam" id="TIGR00696">
    <property type="entry name" value="wecG_tagA_cpsF"/>
    <property type="match status" value="1"/>
</dbReference>
<keyword evidence="1 4" id="KW-0328">Glycosyltransferase</keyword>
<dbReference type="eggNOG" id="COG1922">
    <property type="taxonomic scope" value="Bacteria"/>
</dbReference>
<feature type="transmembrane region" description="Helical" evidence="3">
    <location>
        <begin position="66"/>
        <end position="88"/>
    </location>
</feature>
<feature type="transmembrane region" description="Helical" evidence="3">
    <location>
        <begin position="100"/>
        <end position="117"/>
    </location>
</feature>
<protein>
    <submittedName>
        <fullName evidence="4">Glycosyl transferase, WecB/TagA/CpsF family</fullName>
        <ecNumber evidence="4">2.4.1.187</ecNumber>
    </submittedName>
</protein>
<keyword evidence="5" id="KW-1185">Reference proteome</keyword>
<dbReference type="CDD" id="cd06533">
    <property type="entry name" value="Glyco_transf_WecG_TagA"/>
    <property type="match status" value="1"/>
</dbReference>
<dbReference type="InterPro" id="IPR004629">
    <property type="entry name" value="WecG_TagA_CpsF"/>
</dbReference>
<dbReference type="RefSeq" id="WP_013048382.1">
    <property type="nucleotide sequence ID" value="NC_014011.1"/>
</dbReference>
<keyword evidence="3" id="KW-0812">Transmembrane</keyword>
<dbReference type="Pfam" id="PF03808">
    <property type="entry name" value="Glyco_tran_WecG"/>
    <property type="match status" value="1"/>
</dbReference>
<feature type="transmembrane region" description="Helical" evidence="3">
    <location>
        <begin position="39"/>
        <end position="60"/>
    </location>
</feature>
<dbReference type="CAZy" id="GT26">
    <property type="family name" value="Glycosyltransferase Family 26"/>
</dbReference>
<evidence type="ECO:0000256" key="3">
    <source>
        <dbReference type="SAM" id="Phobius"/>
    </source>
</evidence>
<feature type="transmembrane region" description="Helical" evidence="3">
    <location>
        <begin position="152"/>
        <end position="172"/>
    </location>
</feature>